<dbReference type="Proteomes" id="UP000034455">
    <property type="component" value="Unassembled WGS sequence"/>
</dbReference>
<dbReference type="GeneID" id="58098601"/>
<reference evidence="7 8" key="1">
    <citation type="submission" date="2015-03" db="EMBL/GenBank/DDBJ databases">
        <title>Genome Assembly of Staphylococcus cohnii subsp. cohnii strain G22B2.</title>
        <authorList>
            <person name="Nair G."/>
            <person name="Kaur G."/>
            <person name="Khatri I."/>
            <person name="Singh N.K."/>
            <person name="Sathyabama S."/>
            <person name="Maurya S.K."/>
            <person name="Subramanian S."/>
            <person name="Agrewala J.N."/>
            <person name="Mayilraj S."/>
        </authorList>
    </citation>
    <scope>NUCLEOTIDE SEQUENCE [LARGE SCALE GENOMIC DNA]</scope>
    <source>
        <strain evidence="7 8">G22B2</strain>
    </source>
</reference>
<dbReference type="InterPro" id="IPR045225">
    <property type="entry name" value="Uracil/uridine/allantoin_perm"/>
</dbReference>
<feature type="transmembrane region" description="Helical" evidence="6">
    <location>
        <begin position="59"/>
        <end position="85"/>
    </location>
</feature>
<evidence type="ECO:0000256" key="2">
    <source>
        <dbReference type="ARBA" id="ARBA00008974"/>
    </source>
</evidence>
<comment type="caution">
    <text evidence="7">The sequence shown here is derived from an EMBL/GenBank/DDBJ whole genome shotgun (WGS) entry which is preliminary data.</text>
</comment>
<evidence type="ECO:0000256" key="1">
    <source>
        <dbReference type="ARBA" id="ARBA00004141"/>
    </source>
</evidence>
<comment type="similarity">
    <text evidence="2">Belongs to the purine-cytosine permease (2.A.39) family.</text>
</comment>
<dbReference type="RefSeq" id="WP_019469929.1">
    <property type="nucleotide sequence ID" value="NZ_BKAS01000002.1"/>
</dbReference>
<feature type="transmembrane region" description="Helical" evidence="6">
    <location>
        <begin position="193"/>
        <end position="211"/>
    </location>
</feature>
<feature type="transmembrane region" description="Helical" evidence="6">
    <location>
        <begin position="461"/>
        <end position="481"/>
    </location>
</feature>
<dbReference type="PATRIC" id="fig|74704.6.peg.429"/>
<keyword evidence="5 6" id="KW-0472">Membrane</keyword>
<feature type="transmembrane region" description="Helical" evidence="6">
    <location>
        <begin position="383"/>
        <end position="408"/>
    </location>
</feature>
<evidence type="ECO:0000256" key="6">
    <source>
        <dbReference type="SAM" id="Phobius"/>
    </source>
</evidence>
<feature type="transmembrane region" description="Helical" evidence="6">
    <location>
        <begin position="120"/>
        <end position="142"/>
    </location>
</feature>
<keyword evidence="3 6" id="KW-0812">Transmembrane</keyword>
<name>A0A0M2NW17_STACC</name>
<dbReference type="EMBL" id="LAKJ01000012">
    <property type="protein sequence ID" value="KKI63926.1"/>
    <property type="molecule type" value="Genomic_DNA"/>
</dbReference>
<proteinExistence type="inferred from homology"/>
<feature type="transmembrane region" description="Helical" evidence="6">
    <location>
        <begin position="318"/>
        <end position="345"/>
    </location>
</feature>
<dbReference type="GO" id="GO:0015205">
    <property type="term" value="F:nucleobase transmembrane transporter activity"/>
    <property type="evidence" value="ECO:0007669"/>
    <property type="project" value="TreeGrafter"/>
</dbReference>
<protein>
    <submittedName>
        <fullName evidence="7">Allantoin permease</fullName>
    </submittedName>
</protein>
<dbReference type="Pfam" id="PF02133">
    <property type="entry name" value="Transp_cyt_pur"/>
    <property type="match status" value="1"/>
</dbReference>
<feature type="transmembrane region" description="Helical" evidence="6">
    <location>
        <begin position="271"/>
        <end position="298"/>
    </location>
</feature>
<dbReference type="Gene3D" id="1.10.4160.10">
    <property type="entry name" value="Hydantoin permease"/>
    <property type="match status" value="1"/>
</dbReference>
<evidence type="ECO:0000256" key="3">
    <source>
        <dbReference type="ARBA" id="ARBA00022692"/>
    </source>
</evidence>
<keyword evidence="4 6" id="KW-1133">Transmembrane helix</keyword>
<dbReference type="NCBIfam" id="NF008476">
    <property type="entry name" value="PRK11375.1"/>
    <property type="match status" value="1"/>
</dbReference>
<feature type="transmembrane region" description="Helical" evidence="6">
    <location>
        <begin position="434"/>
        <end position="455"/>
    </location>
</feature>
<feature type="transmembrane region" description="Helical" evidence="6">
    <location>
        <begin position="154"/>
        <end position="181"/>
    </location>
</feature>
<dbReference type="PANTHER" id="PTHR30618">
    <property type="entry name" value="NCS1 FAMILY PURINE/PYRIMIDINE TRANSPORTER"/>
    <property type="match status" value="1"/>
</dbReference>
<dbReference type="AlphaFoldDB" id="A0A0M2NW17"/>
<gene>
    <name evidence="7" type="ORF">UF66_0415</name>
</gene>
<comment type="subcellular location">
    <subcellularLocation>
        <location evidence="1">Membrane</location>
        <topology evidence="1">Multi-pass membrane protein</topology>
    </subcellularLocation>
</comment>
<accession>A0A0M2NW17</accession>
<feature type="transmembrane region" description="Helical" evidence="6">
    <location>
        <begin position="231"/>
        <end position="250"/>
    </location>
</feature>
<evidence type="ECO:0000313" key="7">
    <source>
        <dbReference type="EMBL" id="KKI63926.1"/>
    </source>
</evidence>
<sequence>MGRQQNNVALSQAVFEKRGYNKDIMPKTPTQRNNSAFNFFTLWMGAVHNIPNYTAVGGFLLIGLSPLQVIFALILSSFVIALLLVSNGYAGSKYGIPFAMHLRHTYGDVGAKLPGILRGVVAGIAWFGLQTFAGSQALLILLNKIFPGFADIGQGISILGISVPGLIAFLIFWAISFAIGFGGGDILNKFTAILNPLIYIVFGGMAIWGVMAAGGVGNILDYEISTKSSGIIYPAILSFILIINSLLGVWAGPGASVSDFTQNAKSTKTQVVGQISGIVVAHILFAIASVFIIIGGSIYLGHQEWNILTIINEWSNFWAILISTGVLLMTTISTNATSNIIPAAYQLTALLPKWINYRRGVIIASVLSIVIMPWKMMEEEDSIFLFLNAIGAILGPVAGVMTVHFYIVSKCHIDIDKLYFDLKDKEHKIPRINISAYVGTIAGVIVSLLGFLPAFTVISDFSWFIGFVIAGGVYLILHYVFHAERRKKGGADYNEV</sequence>
<evidence type="ECO:0000256" key="4">
    <source>
        <dbReference type="ARBA" id="ARBA00022989"/>
    </source>
</evidence>
<dbReference type="PANTHER" id="PTHR30618:SF0">
    <property type="entry name" value="PURINE-URACIL PERMEASE NCS1"/>
    <property type="match status" value="1"/>
</dbReference>
<dbReference type="InterPro" id="IPR001248">
    <property type="entry name" value="Pur-cyt_permease"/>
</dbReference>
<evidence type="ECO:0000313" key="8">
    <source>
        <dbReference type="Proteomes" id="UP000034455"/>
    </source>
</evidence>
<dbReference type="GO" id="GO:0005886">
    <property type="term" value="C:plasma membrane"/>
    <property type="evidence" value="ECO:0007669"/>
    <property type="project" value="TreeGrafter"/>
</dbReference>
<organism evidence="7 8">
    <name type="scientific">Staphylococcus cohnii subsp. cohnii</name>
    <dbReference type="NCBI Taxonomy" id="74704"/>
    <lineage>
        <taxon>Bacteria</taxon>
        <taxon>Bacillati</taxon>
        <taxon>Bacillota</taxon>
        <taxon>Bacilli</taxon>
        <taxon>Bacillales</taxon>
        <taxon>Staphylococcaceae</taxon>
        <taxon>Staphylococcus</taxon>
        <taxon>Staphylococcus cohnii species complex</taxon>
    </lineage>
</organism>
<evidence type="ECO:0000256" key="5">
    <source>
        <dbReference type="ARBA" id="ARBA00023136"/>
    </source>
</evidence>